<accession>G4YTG0</accession>
<evidence type="ECO:0000259" key="1">
    <source>
        <dbReference type="Pfam" id="PF03184"/>
    </source>
</evidence>
<dbReference type="InParanoid" id="G4YTG0"/>
<dbReference type="InterPro" id="IPR004875">
    <property type="entry name" value="DDE_SF_endonuclease_dom"/>
</dbReference>
<dbReference type="Pfam" id="PF03184">
    <property type="entry name" value="DDE_1"/>
    <property type="match status" value="1"/>
</dbReference>
<organism evidence="2 3">
    <name type="scientific">Phytophthora sojae (strain P6497)</name>
    <name type="common">Soybean stem and root rot agent</name>
    <name type="synonym">Phytophthora megasperma f. sp. glycines</name>
    <dbReference type="NCBI Taxonomy" id="1094619"/>
    <lineage>
        <taxon>Eukaryota</taxon>
        <taxon>Sar</taxon>
        <taxon>Stramenopiles</taxon>
        <taxon>Oomycota</taxon>
        <taxon>Peronosporomycetes</taxon>
        <taxon>Peronosporales</taxon>
        <taxon>Peronosporaceae</taxon>
        <taxon>Phytophthora</taxon>
    </lineage>
</organism>
<keyword evidence="3" id="KW-1185">Reference proteome</keyword>
<dbReference type="GO" id="GO:0003676">
    <property type="term" value="F:nucleic acid binding"/>
    <property type="evidence" value="ECO:0007669"/>
    <property type="project" value="InterPro"/>
</dbReference>
<gene>
    <name evidence="2" type="ORF">PHYSODRAFT_478224</name>
</gene>
<dbReference type="AlphaFoldDB" id="G4YTG0"/>
<proteinExistence type="predicted"/>
<reference evidence="2 3" key="1">
    <citation type="journal article" date="2006" name="Science">
        <title>Phytophthora genome sequences uncover evolutionary origins and mechanisms of pathogenesis.</title>
        <authorList>
            <person name="Tyler B.M."/>
            <person name="Tripathy S."/>
            <person name="Zhang X."/>
            <person name="Dehal P."/>
            <person name="Jiang R.H."/>
            <person name="Aerts A."/>
            <person name="Arredondo F.D."/>
            <person name="Baxter L."/>
            <person name="Bensasson D."/>
            <person name="Beynon J.L."/>
            <person name="Chapman J."/>
            <person name="Damasceno C.M."/>
            <person name="Dorrance A.E."/>
            <person name="Dou D."/>
            <person name="Dickerman A.W."/>
            <person name="Dubchak I.L."/>
            <person name="Garbelotto M."/>
            <person name="Gijzen M."/>
            <person name="Gordon S.G."/>
            <person name="Govers F."/>
            <person name="Grunwald N.J."/>
            <person name="Huang W."/>
            <person name="Ivors K.L."/>
            <person name="Jones R.W."/>
            <person name="Kamoun S."/>
            <person name="Krampis K."/>
            <person name="Lamour K.H."/>
            <person name="Lee M.K."/>
            <person name="McDonald W.H."/>
            <person name="Medina M."/>
            <person name="Meijer H.J."/>
            <person name="Nordberg E.K."/>
            <person name="Maclean D.J."/>
            <person name="Ospina-Giraldo M.D."/>
            <person name="Morris P.F."/>
            <person name="Phuntumart V."/>
            <person name="Putnam N.H."/>
            <person name="Rash S."/>
            <person name="Rose J.K."/>
            <person name="Sakihama Y."/>
            <person name="Salamov A.A."/>
            <person name="Savidor A."/>
            <person name="Scheuring C.F."/>
            <person name="Smith B.M."/>
            <person name="Sobral B.W."/>
            <person name="Terry A."/>
            <person name="Torto-Alalibo T.A."/>
            <person name="Win J."/>
            <person name="Xu Z."/>
            <person name="Zhang H."/>
            <person name="Grigoriev I.V."/>
            <person name="Rokhsar D.S."/>
            <person name="Boore J.L."/>
        </authorList>
    </citation>
    <scope>NUCLEOTIDE SEQUENCE [LARGE SCALE GENOMIC DNA]</scope>
    <source>
        <strain evidence="2 3">P6497</strain>
    </source>
</reference>
<feature type="domain" description="DDE-1" evidence="1">
    <location>
        <begin position="12"/>
        <end position="75"/>
    </location>
</feature>
<evidence type="ECO:0000313" key="3">
    <source>
        <dbReference type="Proteomes" id="UP000002640"/>
    </source>
</evidence>
<evidence type="ECO:0000313" key="2">
    <source>
        <dbReference type="EMBL" id="EGZ23559.1"/>
    </source>
</evidence>
<dbReference type="RefSeq" id="XP_009518847.1">
    <property type="nucleotide sequence ID" value="XM_009520552.1"/>
</dbReference>
<dbReference type="GeneID" id="20654975"/>
<dbReference type="Proteomes" id="UP000002640">
    <property type="component" value="Unassembled WGS sequence"/>
</dbReference>
<protein>
    <recommendedName>
        <fullName evidence="1">DDE-1 domain-containing protein</fullName>
    </recommendedName>
</protein>
<dbReference type="EMBL" id="JH159152">
    <property type="protein sequence ID" value="EGZ23559.1"/>
    <property type="molecule type" value="Genomic_DNA"/>
</dbReference>
<dbReference type="KEGG" id="psoj:PHYSODRAFT_478224"/>
<dbReference type="SMR" id="G4YTG0"/>
<name>G4YTG0_PHYSP</name>
<sequence length="89" mass="10094">MAWKVFAVVDPLPANTTSTCQSLDVNVMGPLKSALRSTWAYRKSPKTAKEKRLDIIERTIIAWNSLDEDIVVESFEKALPQHFEGLEFL</sequence>